<proteinExistence type="predicted"/>
<keyword evidence="3" id="KW-1185">Reference proteome</keyword>
<keyword evidence="1" id="KW-1133">Transmembrane helix</keyword>
<comment type="caution">
    <text evidence="2">The sequence shown here is derived from an EMBL/GenBank/DDBJ whole genome shotgun (WGS) entry which is preliminary data.</text>
</comment>
<evidence type="ECO:0000313" key="3">
    <source>
        <dbReference type="Proteomes" id="UP000295515"/>
    </source>
</evidence>
<reference evidence="2 3" key="1">
    <citation type="submission" date="2019-03" db="EMBL/GenBank/DDBJ databases">
        <title>Genomic Encyclopedia of Type Strains, Phase IV (KMG-IV): sequencing the most valuable type-strain genomes for metagenomic binning, comparative biology and taxonomic classification.</title>
        <authorList>
            <person name="Goeker M."/>
        </authorList>
    </citation>
    <scope>NUCLEOTIDE SEQUENCE [LARGE SCALE GENOMIC DNA]</scope>
    <source>
        <strain evidence="2 3">DSM 29487</strain>
    </source>
</reference>
<dbReference type="AlphaFoldDB" id="A0A4R3Z166"/>
<feature type="transmembrane region" description="Helical" evidence="1">
    <location>
        <begin position="7"/>
        <end position="26"/>
    </location>
</feature>
<protein>
    <submittedName>
        <fullName evidence="2">Uncharacterized protein</fullName>
    </submittedName>
</protein>
<evidence type="ECO:0000313" key="2">
    <source>
        <dbReference type="EMBL" id="TCV98622.1"/>
    </source>
</evidence>
<gene>
    <name evidence="2" type="ORF">EDD60_11129</name>
</gene>
<feature type="transmembrane region" description="Helical" evidence="1">
    <location>
        <begin position="105"/>
        <end position="124"/>
    </location>
</feature>
<evidence type="ECO:0000256" key="1">
    <source>
        <dbReference type="SAM" id="Phobius"/>
    </source>
</evidence>
<accession>A0A4R3Z166</accession>
<feature type="transmembrane region" description="Helical" evidence="1">
    <location>
        <begin position="38"/>
        <end position="56"/>
    </location>
</feature>
<feature type="transmembrane region" description="Helical" evidence="1">
    <location>
        <begin position="63"/>
        <end position="85"/>
    </location>
</feature>
<dbReference type="EMBL" id="SMCQ01000011">
    <property type="protein sequence ID" value="TCV98622.1"/>
    <property type="molecule type" value="Genomic_DNA"/>
</dbReference>
<organism evidence="2 3">
    <name type="scientific">Longibaculum muris</name>
    <dbReference type="NCBI Taxonomy" id="1796628"/>
    <lineage>
        <taxon>Bacteria</taxon>
        <taxon>Bacillati</taxon>
        <taxon>Bacillota</taxon>
        <taxon>Erysipelotrichia</taxon>
        <taxon>Erysipelotrichales</taxon>
        <taxon>Coprobacillaceae</taxon>
        <taxon>Longibaculum</taxon>
    </lineage>
</organism>
<name>A0A4R3Z166_9FIRM</name>
<sequence length="142" mass="16985">MKIRFKVLLIIVEILLFLSFFLTWFSDGDLITLRGVDLHIFIVWLFFFYIGTWFSVFSLSKKFHIISLIASICVFLLEIYKFFTWHYLTITGYISLTFSLDMTSFGFYLSLFICFSNIILKIIWMKLCIKSIHKNEKEIIIK</sequence>
<dbReference type="Proteomes" id="UP000295515">
    <property type="component" value="Unassembled WGS sequence"/>
</dbReference>
<keyword evidence="1" id="KW-0472">Membrane</keyword>
<keyword evidence="1" id="KW-0812">Transmembrane</keyword>